<dbReference type="InterPro" id="IPR016040">
    <property type="entry name" value="NAD(P)-bd_dom"/>
</dbReference>
<feature type="domain" description="NAD(P)-binding" evidence="1">
    <location>
        <begin position="7"/>
        <end position="185"/>
    </location>
</feature>
<dbReference type="InterPro" id="IPR036291">
    <property type="entry name" value="NAD(P)-bd_dom_sf"/>
</dbReference>
<dbReference type="PANTHER" id="PTHR47129:SF1">
    <property type="entry name" value="NMRA-LIKE DOMAIN-CONTAINING PROTEIN"/>
    <property type="match status" value="1"/>
</dbReference>
<dbReference type="Gene3D" id="3.40.50.720">
    <property type="entry name" value="NAD(P)-binding Rossmann-like Domain"/>
    <property type="match status" value="1"/>
</dbReference>
<dbReference type="PANTHER" id="PTHR47129">
    <property type="entry name" value="QUINONE OXIDOREDUCTASE 2"/>
    <property type="match status" value="1"/>
</dbReference>
<dbReference type="Pfam" id="PF13460">
    <property type="entry name" value="NAD_binding_10"/>
    <property type="match status" value="1"/>
</dbReference>
<sequence length="284" mass="29289">MSIVVTGATGQLGRLVVEELLARGVAPGDVVAGGRALERIADLGERGVRTVRIDYDEPATLDAAFLAGDTVLLVSGSRPGARVAQHQTVVDAAVRAGVGRIAYTSILGADDTPLPLAPDHQATERMIRDSGLPATLLRNGWYTENYVPQLQQARETGVVAASVGDGRVASATRADYAAAIAGALATDGHEGAVYELSGDTAWTFDELAAAIGELLGREVTYQRRSPEEHRAALVAAGLDEGTAGFVVALEGGIRAGALGTTSGDLAELAGRPSTPLVEGLRPFV</sequence>
<dbReference type="InterPro" id="IPR052718">
    <property type="entry name" value="NmrA-type_oxidoreductase"/>
</dbReference>
<keyword evidence="3" id="KW-1185">Reference proteome</keyword>
<dbReference type="RefSeq" id="WP_097209091.1">
    <property type="nucleotide sequence ID" value="NZ_JACHXB010000002.1"/>
</dbReference>
<gene>
    <name evidence="2" type="ORF">SAMN06893097_11561</name>
</gene>
<name>A0A285EM79_9ACTN</name>
<dbReference type="OrthoDB" id="5510591at2"/>
<accession>A0A285EM79</accession>
<dbReference type="EMBL" id="OBDO01000015">
    <property type="protein sequence ID" value="SNX99186.1"/>
    <property type="molecule type" value="Genomic_DNA"/>
</dbReference>
<dbReference type="AlphaFoldDB" id="A0A285EM79"/>
<proteinExistence type="predicted"/>
<dbReference type="SUPFAM" id="SSF51735">
    <property type="entry name" value="NAD(P)-binding Rossmann-fold domains"/>
    <property type="match status" value="1"/>
</dbReference>
<dbReference type="CDD" id="cd05269">
    <property type="entry name" value="TMR_SDR_a"/>
    <property type="match status" value="1"/>
</dbReference>
<evidence type="ECO:0000313" key="3">
    <source>
        <dbReference type="Proteomes" id="UP000219514"/>
    </source>
</evidence>
<dbReference type="Proteomes" id="UP000219514">
    <property type="component" value="Unassembled WGS sequence"/>
</dbReference>
<dbReference type="Gene3D" id="3.90.25.10">
    <property type="entry name" value="UDP-galactose 4-epimerase, domain 1"/>
    <property type="match status" value="1"/>
</dbReference>
<evidence type="ECO:0000259" key="1">
    <source>
        <dbReference type="Pfam" id="PF13460"/>
    </source>
</evidence>
<organism evidence="2 3">
    <name type="scientific">Geodermatophilus sabuli</name>
    <dbReference type="NCBI Taxonomy" id="1564158"/>
    <lineage>
        <taxon>Bacteria</taxon>
        <taxon>Bacillati</taxon>
        <taxon>Actinomycetota</taxon>
        <taxon>Actinomycetes</taxon>
        <taxon>Geodermatophilales</taxon>
        <taxon>Geodermatophilaceae</taxon>
        <taxon>Geodermatophilus</taxon>
    </lineage>
</organism>
<reference evidence="2 3" key="1">
    <citation type="submission" date="2017-09" db="EMBL/GenBank/DDBJ databases">
        <authorList>
            <person name="Ehlers B."/>
            <person name="Leendertz F.H."/>
        </authorList>
    </citation>
    <scope>NUCLEOTIDE SEQUENCE [LARGE SCALE GENOMIC DNA]</scope>
    <source>
        <strain evidence="2 3">DSM 46844</strain>
    </source>
</reference>
<protein>
    <submittedName>
        <fullName evidence="2">NAD(P)H dehydrogenase (Quinone)</fullName>
    </submittedName>
</protein>
<evidence type="ECO:0000313" key="2">
    <source>
        <dbReference type="EMBL" id="SNX99186.1"/>
    </source>
</evidence>